<proteinExistence type="predicted"/>
<name>A0A5N7BS04_PETAA</name>
<protein>
    <submittedName>
        <fullName evidence="1">Uncharacterized protein</fullName>
    </submittedName>
</protein>
<organism evidence="1">
    <name type="scientific">Petromyces alliaceus</name>
    <name type="common">Aspergillus alliaceus</name>
    <dbReference type="NCBI Taxonomy" id="209559"/>
    <lineage>
        <taxon>Eukaryota</taxon>
        <taxon>Fungi</taxon>
        <taxon>Dikarya</taxon>
        <taxon>Ascomycota</taxon>
        <taxon>Pezizomycotina</taxon>
        <taxon>Eurotiomycetes</taxon>
        <taxon>Eurotiomycetidae</taxon>
        <taxon>Eurotiales</taxon>
        <taxon>Aspergillaceae</taxon>
        <taxon>Aspergillus</taxon>
        <taxon>Aspergillus subgen. Circumdati</taxon>
    </lineage>
</organism>
<dbReference type="EMBL" id="ML735382">
    <property type="protein sequence ID" value="KAE8384307.1"/>
    <property type="molecule type" value="Genomic_DNA"/>
</dbReference>
<gene>
    <name evidence="1" type="ORF">BDV23DRAFT_39243</name>
</gene>
<reference evidence="1" key="1">
    <citation type="submission" date="2019-04" db="EMBL/GenBank/DDBJ databases">
        <title>Friends and foes A comparative genomics studyof 23 Aspergillus species from section Flavi.</title>
        <authorList>
            <consortium name="DOE Joint Genome Institute"/>
            <person name="Kjaerbolling I."/>
            <person name="Vesth T."/>
            <person name="Frisvad J.C."/>
            <person name="Nybo J.L."/>
            <person name="Theobald S."/>
            <person name="Kildgaard S."/>
            <person name="Isbrandt T."/>
            <person name="Kuo A."/>
            <person name="Sato A."/>
            <person name="Lyhne E.K."/>
            <person name="Kogle M.E."/>
            <person name="Wiebenga A."/>
            <person name="Kun R.S."/>
            <person name="Lubbers R.J."/>
            <person name="Makela M.R."/>
            <person name="Barry K."/>
            <person name="Chovatia M."/>
            <person name="Clum A."/>
            <person name="Daum C."/>
            <person name="Haridas S."/>
            <person name="He G."/>
            <person name="LaButti K."/>
            <person name="Lipzen A."/>
            <person name="Mondo S."/>
            <person name="Riley R."/>
            <person name="Salamov A."/>
            <person name="Simmons B.A."/>
            <person name="Magnuson J.K."/>
            <person name="Henrissat B."/>
            <person name="Mortensen U.H."/>
            <person name="Larsen T.O."/>
            <person name="Devries R.P."/>
            <person name="Grigoriev I.V."/>
            <person name="Machida M."/>
            <person name="Baker S.E."/>
            <person name="Andersen M.R."/>
        </authorList>
    </citation>
    <scope>NUCLEOTIDE SEQUENCE [LARGE SCALE GENOMIC DNA]</scope>
    <source>
        <strain evidence="1">IBT 14317</strain>
    </source>
</reference>
<sequence>MAITKTPWLRAWSAIDHRRLFCGQDKSNGTLPTILLNQGQGGLRPSDITFDTDSMTAFLSSLAAARRGIRWYPSQRPISDLQSGLHLDPLLVEYTDHHSGLCDGQSI</sequence>
<evidence type="ECO:0000313" key="1">
    <source>
        <dbReference type="EMBL" id="KAE8384307.1"/>
    </source>
</evidence>
<dbReference type="Proteomes" id="UP000326877">
    <property type="component" value="Unassembled WGS sequence"/>
</dbReference>
<dbReference type="AlphaFoldDB" id="A0A5N7BS04"/>
<dbReference type="OrthoDB" id="4507207at2759"/>
<accession>A0A5N7BS04</accession>